<dbReference type="EMBL" id="BT092245">
    <property type="protein sequence ID" value="ACU16494.1"/>
    <property type="molecule type" value="mRNA"/>
</dbReference>
<dbReference type="AlphaFoldDB" id="C6T484"/>
<reference evidence="1" key="1">
    <citation type="submission" date="2009-08" db="EMBL/GenBank/DDBJ databases">
        <authorList>
            <person name="Cheung F."/>
            <person name="Xiao Y."/>
            <person name="Chan A."/>
            <person name="Moskal W."/>
            <person name="Town C.D."/>
        </authorList>
    </citation>
    <scope>NUCLEOTIDE SEQUENCE</scope>
</reference>
<protein>
    <submittedName>
        <fullName evidence="1">Uncharacterized protein</fullName>
    </submittedName>
</protein>
<organism evidence="1">
    <name type="scientific">Glycine max</name>
    <name type="common">Soybean</name>
    <name type="synonym">Glycine hispida</name>
    <dbReference type="NCBI Taxonomy" id="3847"/>
    <lineage>
        <taxon>Eukaryota</taxon>
        <taxon>Viridiplantae</taxon>
        <taxon>Streptophyta</taxon>
        <taxon>Embryophyta</taxon>
        <taxon>Tracheophyta</taxon>
        <taxon>Spermatophyta</taxon>
        <taxon>Magnoliopsida</taxon>
        <taxon>eudicotyledons</taxon>
        <taxon>Gunneridae</taxon>
        <taxon>Pentapetalae</taxon>
        <taxon>rosids</taxon>
        <taxon>fabids</taxon>
        <taxon>Fabales</taxon>
        <taxon>Fabaceae</taxon>
        <taxon>Papilionoideae</taxon>
        <taxon>50 kb inversion clade</taxon>
        <taxon>NPAAA clade</taxon>
        <taxon>indigoferoid/millettioid clade</taxon>
        <taxon>Phaseoleae</taxon>
        <taxon>Glycine</taxon>
        <taxon>Glycine subgen. Soja</taxon>
    </lineage>
</organism>
<evidence type="ECO:0000313" key="1">
    <source>
        <dbReference type="EMBL" id="ACU16494.1"/>
    </source>
</evidence>
<proteinExistence type="evidence at transcript level"/>
<sequence length="97" mass="11173">MQAFRTTEVIHILKHLKFKNLHLIHNILFPSLNSYNNNGFSLTWHQEDINCCKPSIFQICGGAKGLPCSLCWRQNEAVSYPRIILEPTILSRFVESS</sequence>
<name>C6T484_SOYBN</name>
<accession>C6T484</accession>